<dbReference type="InterPro" id="IPR011075">
    <property type="entry name" value="TetR_C"/>
</dbReference>
<dbReference type="Pfam" id="PF16925">
    <property type="entry name" value="TetR_C_13"/>
    <property type="match status" value="1"/>
</dbReference>
<gene>
    <name evidence="6" type="ORF">AMR76_00710</name>
</gene>
<accession>A0A0Q2MJJ1</accession>
<dbReference type="SUPFAM" id="SSF46689">
    <property type="entry name" value="Homeodomain-like"/>
    <property type="match status" value="1"/>
</dbReference>
<dbReference type="PANTHER" id="PTHR47506:SF6">
    <property type="entry name" value="HTH-TYPE TRANSCRIPTIONAL REPRESSOR NEMR"/>
    <property type="match status" value="1"/>
</dbReference>
<dbReference type="PROSITE" id="PS50977">
    <property type="entry name" value="HTH_TETR_2"/>
    <property type="match status" value="1"/>
</dbReference>
<keyword evidence="3" id="KW-0804">Transcription</keyword>
<evidence type="ECO:0000313" key="7">
    <source>
        <dbReference type="Proteomes" id="UP000051221"/>
    </source>
</evidence>
<dbReference type="PRINTS" id="PR00455">
    <property type="entry name" value="HTHTETR"/>
</dbReference>
<dbReference type="Pfam" id="PF00440">
    <property type="entry name" value="TetR_N"/>
    <property type="match status" value="1"/>
</dbReference>
<evidence type="ECO:0000256" key="4">
    <source>
        <dbReference type="PROSITE-ProRule" id="PRU00335"/>
    </source>
</evidence>
<name>A0A0Q2MJJ1_VIBFU</name>
<dbReference type="RefSeq" id="WP_055464963.1">
    <property type="nucleotide sequence ID" value="NZ_CAWQRI010000077.1"/>
</dbReference>
<evidence type="ECO:0000256" key="2">
    <source>
        <dbReference type="ARBA" id="ARBA00023125"/>
    </source>
</evidence>
<protein>
    <submittedName>
        <fullName evidence="6">TetR family transcriptional regulator</fullName>
    </submittedName>
</protein>
<evidence type="ECO:0000313" key="6">
    <source>
        <dbReference type="EMBL" id="KQH87850.1"/>
    </source>
</evidence>
<dbReference type="InParanoid" id="A0A0Q2MJJ1"/>
<dbReference type="InterPro" id="IPR009057">
    <property type="entry name" value="Homeodomain-like_sf"/>
</dbReference>
<keyword evidence="7" id="KW-1185">Reference proteome</keyword>
<evidence type="ECO:0000256" key="1">
    <source>
        <dbReference type="ARBA" id="ARBA00023015"/>
    </source>
</evidence>
<keyword evidence="2 4" id="KW-0238">DNA-binding</keyword>
<sequence length="199" mass="22223">MNAKTHDTRQHILEVGYQLVVNRGFTCVGLSELLKSADVPKGSFYHYFKSKEQFGEALIEAYFAHYLDKLDALFNGSGGTHYQKLMRYWHFWTEQNSCNCSAGKCLVVKLAGEVADLSEPMRLALLKGTNAITARVAECIEQGIQTGELHVQNSQLTSELLYNLWIGASLLNKIRQDDVSLQQALLATEQLLKGNPLNG</sequence>
<dbReference type="Gene3D" id="1.10.357.10">
    <property type="entry name" value="Tetracycline Repressor, domain 2"/>
    <property type="match status" value="1"/>
</dbReference>
<organism evidence="6 7">
    <name type="scientific">Vibrio furnissii</name>
    <dbReference type="NCBI Taxonomy" id="29494"/>
    <lineage>
        <taxon>Bacteria</taxon>
        <taxon>Pseudomonadati</taxon>
        <taxon>Pseudomonadota</taxon>
        <taxon>Gammaproteobacteria</taxon>
        <taxon>Vibrionales</taxon>
        <taxon>Vibrionaceae</taxon>
        <taxon>Vibrio</taxon>
    </lineage>
</organism>
<feature type="DNA-binding region" description="H-T-H motif" evidence="4">
    <location>
        <begin position="29"/>
        <end position="48"/>
    </location>
</feature>
<dbReference type="FunCoup" id="A0A0Q2MJJ1">
    <property type="interactions" value="167"/>
</dbReference>
<dbReference type="SUPFAM" id="SSF48498">
    <property type="entry name" value="Tetracyclin repressor-like, C-terminal domain"/>
    <property type="match status" value="1"/>
</dbReference>
<proteinExistence type="predicted"/>
<keyword evidence="1" id="KW-0805">Transcription regulation</keyword>
<dbReference type="GO" id="GO:0003677">
    <property type="term" value="F:DNA binding"/>
    <property type="evidence" value="ECO:0007669"/>
    <property type="project" value="UniProtKB-UniRule"/>
</dbReference>
<evidence type="ECO:0000256" key="3">
    <source>
        <dbReference type="ARBA" id="ARBA00023163"/>
    </source>
</evidence>
<dbReference type="InterPro" id="IPR001647">
    <property type="entry name" value="HTH_TetR"/>
</dbReference>
<reference evidence="6 7" key="1">
    <citation type="submission" date="2015-08" db="EMBL/GenBank/DDBJ databases">
        <title>Antibacterial properties of a collection of Vibrionaceae strains.</title>
        <authorList>
            <person name="Giubergia S."/>
        </authorList>
    </citation>
    <scope>NUCLEOTIDE SEQUENCE [LARGE SCALE GENOMIC DNA]</scope>
    <source>
        <strain evidence="6 7">S0821</strain>
    </source>
</reference>
<comment type="caution">
    <text evidence="6">The sequence shown here is derived from an EMBL/GenBank/DDBJ whole genome shotgun (WGS) entry which is preliminary data.</text>
</comment>
<evidence type="ECO:0000259" key="5">
    <source>
        <dbReference type="PROSITE" id="PS50977"/>
    </source>
</evidence>
<dbReference type="Proteomes" id="UP000051221">
    <property type="component" value="Unassembled WGS sequence"/>
</dbReference>
<dbReference type="EMBL" id="LKHS01000001">
    <property type="protein sequence ID" value="KQH87850.1"/>
    <property type="molecule type" value="Genomic_DNA"/>
</dbReference>
<dbReference type="PANTHER" id="PTHR47506">
    <property type="entry name" value="TRANSCRIPTIONAL REGULATORY PROTEIN"/>
    <property type="match status" value="1"/>
</dbReference>
<feature type="domain" description="HTH tetR-type" evidence="5">
    <location>
        <begin position="6"/>
        <end position="66"/>
    </location>
</feature>
<dbReference type="AlphaFoldDB" id="A0A0Q2MJJ1"/>
<dbReference type="InterPro" id="IPR036271">
    <property type="entry name" value="Tet_transcr_reg_TetR-rel_C_sf"/>
</dbReference>